<organism evidence="2 3">
    <name type="scientific">Acinetobacter seifertii</name>
    <dbReference type="NCBI Taxonomy" id="1530123"/>
    <lineage>
        <taxon>Bacteria</taxon>
        <taxon>Pseudomonadati</taxon>
        <taxon>Pseudomonadota</taxon>
        <taxon>Gammaproteobacteria</taxon>
        <taxon>Moraxellales</taxon>
        <taxon>Moraxellaceae</taxon>
        <taxon>Acinetobacter</taxon>
        <taxon>Acinetobacter calcoaceticus/baumannii complex</taxon>
    </lineage>
</organism>
<proteinExistence type="predicted"/>
<keyword evidence="1" id="KW-0472">Membrane</keyword>
<reference evidence="3" key="1">
    <citation type="submission" date="2020-09" db="EMBL/GenBank/DDBJ databases">
        <title>Clinical and molecular characterization of Acinetobacter seifertii in Taiwan.</title>
        <authorList>
            <person name="Li L.-H."/>
            <person name="Yang Y.-S."/>
            <person name="Sun J.-R."/>
            <person name="Huang T.-W."/>
            <person name="Huang W.-C."/>
            <person name="Wang Y.-C."/>
            <person name="Kuo T.-H."/>
            <person name="Kuo S.-C."/>
            <person name="Chen T.-L."/>
        </authorList>
    </citation>
    <scope>NUCLEOTIDE SEQUENCE [LARGE SCALE GENOMIC DNA]</scope>
    <source>
        <strain evidence="3">AS73</strain>
    </source>
</reference>
<evidence type="ECO:0000256" key="1">
    <source>
        <dbReference type="SAM" id="Phobius"/>
    </source>
</evidence>
<feature type="transmembrane region" description="Helical" evidence="1">
    <location>
        <begin position="44"/>
        <end position="71"/>
    </location>
</feature>
<feature type="transmembrane region" description="Helical" evidence="1">
    <location>
        <begin position="83"/>
        <end position="100"/>
    </location>
</feature>
<protein>
    <submittedName>
        <fullName evidence="2">Uncharacterized protein</fullName>
    </submittedName>
</protein>
<feature type="transmembrane region" description="Helical" evidence="1">
    <location>
        <begin position="139"/>
        <end position="157"/>
    </location>
</feature>
<sequence length="345" mass="41024">MQQSPLMIPALLGYLFISGRYFIIGSVEQTGYDYINLGFDFHDYVFQGFLANFRASSFLALILAPPLILILRQFFYSKELFDKINIIFSYLIILFIHKYIKRNKNIDKKELFKEEENKYFQKKEKAEKNPLSKTLLTSYYLSIFLYLFLLVSLVKILDFYKQGKESAQANILGSITYIKDDESQLFRVICGKEVCIYANKNFDSFKKIKEDNYPDKDLQQINNLEKNSPFFFFLLSEKQLSPIEKVVYVQIHSKETNLHSKNPYFFRAYTRKVRPYLSNLKFEKRCYKDIENDEIKGLNQKASQNKEKLPYFVAFKIPVEQSIDHIDIFDPKKNIQQYNFCKQLY</sequence>
<reference evidence="2 3" key="2">
    <citation type="submission" date="2020-09" db="EMBL/GenBank/DDBJ databases">
        <authorList>
            <person name="Chen F.-J."/>
            <person name="Lee Y.-T."/>
        </authorList>
    </citation>
    <scope>NUCLEOTIDE SEQUENCE [LARGE SCALE GENOMIC DNA]</scope>
    <source>
        <strain evidence="2 3">AS73</strain>
    </source>
</reference>
<keyword evidence="1" id="KW-1133">Transmembrane helix</keyword>
<dbReference type="Proteomes" id="UP000516862">
    <property type="component" value="Chromosome"/>
</dbReference>
<evidence type="ECO:0000313" key="2">
    <source>
        <dbReference type="EMBL" id="QNX07054.1"/>
    </source>
</evidence>
<feature type="transmembrane region" description="Helical" evidence="1">
    <location>
        <begin position="7"/>
        <end position="24"/>
    </location>
</feature>
<dbReference type="EMBL" id="CP061561">
    <property type="protein sequence ID" value="QNX07054.1"/>
    <property type="molecule type" value="Genomic_DNA"/>
</dbReference>
<dbReference type="RefSeq" id="WP_151685555.1">
    <property type="nucleotide sequence ID" value="NZ_BKEE01000048.1"/>
</dbReference>
<dbReference type="AlphaFoldDB" id="A0A7H2PW21"/>
<evidence type="ECO:0000313" key="3">
    <source>
        <dbReference type="Proteomes" id="UP000516862"/>
    </source>
</evidence>
<keyword evidence="1" id="KW-0812">Transmembrane</keyword>
<gene>
    <name evidence="2" type="ORF">IC796_09470</name>
</gene>
<accession>A0A7H2PW21</accession>
<name>A0A7H2PW21_9GAMM</name>